<keyword evidence="3" id="KW-1185">Reference proteome</keyword>
<name>A0A9Q0GYD5_9MAGN</name>
<proteinExistence type="predicted"/>
<gene>
    <name evidence="2" type="ORF">NE237_012642</name>
</gene>
<evidence type="ECO:0000256" key="1">
    <source>
        <dbReference type="SAM" id="SignalP"/>
    </source>
</evidence>
<evidence type="ECO:0008006" key="4">
    <source>
        <dbReference type="Google" id="ProtNLM"/>
    </source>
</evidence>
<evidence type="ECO:0000313" key="3">
    <source>
        <dbReference type="Proteomes" id="UP001141806"/>
    </source>
</evidence>
<accession>A0A9Q0GYD5</accession>
<organism evidence="2 3">
    <name type="scientific">Protea cynaroides</name>
    <dbReference type="NCBI Taxonomy" id="273540"/>
    <lineage>
        <taxon>Eukaryota</taxon>
        <taxon>Viridiplantae</taxon>
        <taxon>Streptophyta</taxon>
        <taxon>Embryophyta</taxon>
        <taxon>Tracheophyta</taxon>
        <taxon>Spermatophyta</taxon>
        <taxon>Magnoliopsida</taxon>
        <taxon>Proteales</taxon>
        <taxon>Proteaceae</taxon>
        <taxon>Protea</taxon>
    </lineage>
</organism>
<sequence length="166" mass="18510">MLLGLLVLVPRFLPSSAMPLITGDGDLNCSENRIDLMIFFYSDLRFSLHFSSAPNNFCRLSMQTLGMPLGSHQIPSAALPRNAGGEFSGKLMEFDCRISAANVGLHGTSQENLRRSHSGGTLGSKKLRIRRLTVPSKWWRLFVTTERILNAIFVFHDGFLRSPKIT</sequence>
<comment type="caution">
    <text evidence="2">The sequence shown here is derived from an EMBL/GenBank/DDBJ whole genome shotgun (WGS) entry which is preliminary data.</text>
</comment>
<feature type="chain" id="PRO_5040503312" description="Secreted protein" evidence="1">
    <location>
        <begin position="18"/>
        <end position="166"/>
    </location>
</feature>
<keyword evidence="1" id="KW-0732">Signal</keyword>
<feature type="signal peptide" evidence="1">
    <location>
        <begin position="1"/>
        <end position="17"/>
    </location>
</feature>
<dbReference type="Proteomes" id="UP001141806">
    <property type="component" value="Unassembled WGS sequence"/>
</dbReference>
<dbReference type="AlphaFoldDB" id="A0A9Q0GYD5"/>
<protein>
    <recommendedName>
        <fullName evidence="4">Secreted protein</fullName>
    </recommendedName>
</protein>
<dbReference type="EMBL" id="JAMYWD010000011">
    <property type="protein sequence ID" value="KAJ4955859.1"/>
    <property type="molecule type" value="Genomic_DNA"/>
</dbReference>
<evidence type="ECO:0000313" key="2">
    <source>
        <dbReference type="EMBL" id="KAJ4955859.1"/>
    </source>
</evidence>
<reference evidence="2" key="1">
    <citation type="journal article" date="2023" name="Plant J.">
        <title>The genome of the king protea, Protea cynaroides.</title>
        <authorList>
            <person name="Chang J."/>
            <person name="Duong T.A."/>
            <person name="Schoeman C."/>
            <person name="Ma X."/>
            <person name="Roodt D."/>
            <person name="Barker N."/>
            <person name="Li Z."/>
            <person name="Van de Peer Y."/>
            <person name="Mizrachi E."/>
        </authorList>
    </citation>
    <scope>NUCLEOTIDE SEQUENCE</scope>
    <source>
        <tissue evidence="2">Young leaves</tissue>
    </source>
</reference>